<dbReference type="Proteomes" id="UP001732700">
    <property type="component" value="Chromosome 7A"/>
</dbReference>
<reference evidence="1" key="1">
    <citation type="submission" date="2021-05" db="EMBL/GenBank/DDBJ databases">
        <authorList>
            <person name="Scholz U."/>
            <person name="Mascher M."/>
            <person name="Fiebig A."/>
        </authorList>
    </citation>
    <scope>NUCLEOTIDE SEQUENCE [LARGE SCALE GENOMIC DNA]</scope>
</reference>
<sequence length="209" mass="22168">MIKSIQLFAVVLLLLAAGATSGGHHHGCPDVPSMTAKKACSTVCGTRHTHQLCLRTLLPRRSRHAASPVTHYAAVAARSALDAYDATEAAARQATLYVRGPAALPRDERVAYAGCLAGYKTARQSMSRLAGDLARMASSSSCHGAANLRRDYKGGLRGMDACRRSLFGYGYTASPLSGRNLADRNATFLAALLCSLVPTPPEKRRGVEV</sequence>
<dbReference type="EnsemblPlants" id="AVESA.00010b.r2.7AG1241000.1">
    <property type="protein sequence ID" value="AVESA.00010b.r2.7AG1241000.1.CDS.1"/>
    <property type="gene ID" value="AVESA.00010b.r2.7AG1241000"/>
</dbReference>
<reference evidence="1" key="2">
    <citation type="submission" date="2025-09" db="UniProtKB">
        <authorList>
            <consortium name="EnsemblPlants"/>
        </authorList>
    </citation>
    <scope>IDENTIFICATION</scope>
</reference>
<evidence type="ECO:0000313" key="1">
    <source>
        <dbReference type="EnsemblPlants" id="AVESA.00010b.r2.7AG1241000.1.CDS.1"/>
    </source>
</evidence>
<protein>
    <submittedName>
        <fullName evidence="1">Uncharacterized protein</fullName>
    </submittedName>
</protein>
<keyword evidence="2" id="KW-1185">Reference proteome</keyword>
<accession>A0ACD5ZY02</accession>
<organism evidence="1 2">
    <name type="scientific">Avena sativa</name>
    <name type="common">Oat</name>
    <dbReference type="NCBI Taxonomy" id="4498"/>
    <lineage>
        <taxon>Eukaryota</taxon>
        <taxon>Viridiplantae</taxon>
        <taxon>Streptophyta</taxon>
        <taxon>Embryophyta</taxon>
        <taxon>Tracheophyta</taxon>
        <taxon>Spermatophyta</taxon>
        <taxon>Magnoliopsida</taxon>
        <taxon>Liliopsida</taxon>
        <taxon>Poales</taxon>
        <taxon>Poaceae</taxon>
        <taxon>BOP clade</taxon>
        <taxon>Pooideae</taxon>
        <taxon>Poodae</taxon>
        <taxon>Poeae</taxon>
        <taxon>Poeae Chloroplast Group 1 (Aveneae type)</taxon>
        <taxon>Aveninae</taxon>
        <taxon>Avena</taxon>
    </lineage>
</organism>
<evidence type="ECO:0000313" key="2">
    <source>
        <dbReference type="Proteomes" id="UP001732700"/>
    </source>
</evidence>
<proteinExistence type="predicted"/>
<name>A0ACD5ZY02_AVESA</name>